<feature type="domain" description="Protein kinase" evidence="1">
    <location>
        <begin position="47"/>
        <end position="258"/>
    </location>
</feature>
<evidence type="ECO:0000259" key="1">
    <source>
        <dbReference type="PROSITE" id="PS50011"/>
    </source>
</evidence>
<keyword evidence="2" id="KW-0808">Transferase</keyword>
<sequence>MLHCKHLMLAGRLEVGKTLVFQNERIGRKQIRALLALLIDLEDFAPARAVARIGQGDEALFVKRYRRSMKPWWKRILRRPYQSPLRNEAMLLARLQTLGFPAPEPLLYTESRHPGFHQSLLLTRFLPGVPLATLTGEALQRGAHQALSLLAQLHAHGIAHGDCNPYNFLVAEQAYLLDFERADDFSREAAIDDFKKIMLRLRDLGLSDQVLEALAASYASEADSPVLDARAILAELQGLSVVRKPTRWRPPQQLQGLL</sequence>
<accession>A0A1G7PUL4</accession>
<evidence type="ECO:0000313" key="2">
    <source>
        <dbReference type="EMBL" id="SDF89100.1"/>
    </source>
</evidence>
<dbReference type="STRING" id="640205.SAMN05216381_2654"/>
<dbReference type="AlphaFoldDB" id="A0A1G7PUL4"/>
<dbReference type="GO" id="GO:0004672">
    <property type="term" value="F:protein kinase activity"/>
    <property type="evidence" value="ECO:0007669"/>
    <property type="project" value="InterPro"/>
</dbReference>
<dbReference type="PROSITE" id="PS50011">
    <property type="entry name" value="PROTEIN_KINASE_DOM"/>
    <property type="match status" value="1"/>
</dbReference>
<dbReference type="Proteomes" id="UP000243378">
    <property type="component" value="Unassembled WGS sequence"/>
</dbReference>
<proteinExistence type="predicted"/>
<dbReference type="SUPFAM" id="SSF56112">
    <property type="entry name" value="Protein kinase-like (PK-like)"/>
    <property type="match status" value="1"/>
</dbReference>
<protein>
    <submittedName>
        <fullName evidence="2">Lipopolysaccharide kinase (Kdo/WaaP) family protein</fullName>
    </submittedName>
</protein>
<evidence type="ECO:0000313" key="3">
    <source>
        <dbReference type="Proteomes" id="UP000243378"/>
    </source>
</evidence>
<organism evidence="2 3">
    <name type="scientific">Phytopseudomonas seleniipraecipitans</name>
    <dbReference type="NCBI Taxonomy" id="640205"/>
    <lineage>
        <taxon>Bacteria</taxon>
        <taxon>Pseudomonadati</taxon>
        <taxon>Pseudomonadota</taxon>
        <taxon>Gammaproteobacteria</taxon>
        <taxon>Pseudomonadales</taxon>
        <taxon>Pseudomonadaceae</taxon>
        <taxon>Phytopseudomonas</taxon>
    </lineage>
</organism>
<name>A0A1G7PUL4_9GAMM</name>
<dbReference type="Pfam" id="PF06293">
    <property type="entry name" value="Kdo"/>
    <property type="match status" value="1"/>
</dbReference>
<dbReference type="OrthoDB" id="6826608at2"/>
<dbReference type="InterPro" id="IPR000719">
    <property type="entry name" value="Prot_kinase_dom"/>
</dbReference>
<gene>
    <name evidence="2" type="ORF">SAMN05216381_2654</name>
</gene>
<dbReference type="GO" id="GO:0005524">
    <property type="term" value="F:ATP binding"/>
    <property type="evidence" value="ECO:0007669"/>
    <property type="project" value="InterPro"/>
</dbReference>
<keyword evidence="2" id="KW-0418">Kinase</keyword>
<reference evidence="2 3" key="1">
    <citation type="submission" date="2016-10" db="EMBL/GenBank/DDBJ databases">
        <authorList>
            <person name="de Groot N.N."/>
        </authorList>
    </citation>
    <scope>NUCLEOTIDE SEQUENCE [LARGE SCALE GENOMIC DNA]</scope>
    <source>
        <strain evidence="2 3">LMG 25475</strain>
    </source>
</reference>
<dbReference type="Gene3D" id="1.10.510.10">
    <property type="entry name" value="Transferase(Phosphotransferase) domain 1"/>
    <property type="match status" value="1"/>
</dbReference>
<dbReference type="InterPro" id="IPR011009">
    <property type="entry name" value="Kinase-like_dom_sf"/>
</dbReference>
<dbReference type="EMBL" id="FNBM01000005">
    <property type="protein sequence ID" value="SDF89100.1"/>
    <property type="molecule type" value="Genomic_DNA"/>
</dbReference>
<dbReference type="RefSeq" id="WP_092368698.1">
    <property type="nucleotide sequence ID" value="NZ_FNBM01000005.1"/>
</dbReference>